<comment type="caution">
    <text evidence="1">The sequence shown here is derived from an EMBL/GenBank/DDBJ whole genome shotgun (WGS) entry which is preliminary data.</text>
</comment>
<sequence length="204" mass="23125">MKFGTRSALTPAGWESMVALLDPLRLYDLSPGSFVSRELMAYAAGLALFRQRLEQCRDDLFLATCSLERLARWEELLDLPVARTDEASRREMAAVKLSIGEGDFTPEGIRRSLLAAGLEAELEEDFSQRLIRVTDARIIGGYQTLDEVKAQVRRMLPAHLEVEFDIGVLTWEMFEAIGLDFAAWDSRDFTWEWFDLNGEKLGGE</sequence>
<accession>A0ABS2GN42</accession>
<organism evidence="1 2">
    <name type="scientific">Hydrogenoanaerobacterium saccharovorans</name>
    <dbReference type="NCBI Taxonomy" id="474960"/>
    <lineage>
        <taxon>Bacteria</taxon>
        <taxon>Bacillati</taxon>
        <taxon>Bacillota</taxon>
        <taxon>Clostridia</taxon>
        <taxon>Eubacteriales</taxon>
        <taxon>Oscillospiraceae</taxon>
        <taxon>Hydrogenoanaerobacterium</taxon>
    </lineage>
</organism>
<protein>
    <recommendedName>
        <fullName evidence="3">DUF2313 domain-containing protein</fullName>
    </recommendedName>
</protein>
<reference evidence="1 2" key="1">
    <citation type="journal article" date="2021" name="Sci. Rep.">
        <title>The distribution of antibiotic resistance genes in chicken gut microbiota commensals.</title>
        <authorList>
            <person name="Juricova H."/>
            <person name="Matiasovicova J."/>
            <person name="Kubasova T."/>
            <person name="Cejkova D."/>
            <person name="Rychlik I."/>
        </authorList>
    </citation>
    <scope>NUCLEOTIDE SEQUENCE [LARGE SCALE GENOMIC DNA]</scope>
    <source>
        <strain evidence="1 2">An564</strain>
    </source>
</reference>
<evidence type="ECO:0000313" key="1">
    <source>
        <dbReference type="EMBL" id="MBM6923892.1"/>
    </source>
</evidence>
<dbReference type="Proteomes" id="UP000724149">
    <property type="component" value="Unassembled WGS sequence"/>
</dbReference>
<evidence type="ECO:0000313" key="2">
    <source>
        <dbReference type="Proteomes" id="UP000724149"/>
    </source>
</evidence>
<name>A0ABS2GN42_9FIRM</name>
<gene>
    <name evidence="1" type="ORF">H9X81_09365</name>
</gene>
<dbReference type="RefSeq" id="WP_191392680.1">
    <property type="nucleotide sequence ID" value="NZ_JACSNR010000009.1"/>
</dbReference>
<proteinExistence type="predicted"/>
<dbReference type="EMBL" id="JACSNR010000009">
    <property type="protein sequence ID" value="MBM6923892.1"/>
    <property type="molecule type" value="Genomic_DNA"/>
</dbReference>
<evidence type="ECO:0008006" key="3">
    <source>
        <dbReference type="Google" id="ProtNLM"/>
    </source>
</evidence>
<keyword evidence="2" id="KW-1185">Reference proteome</keyword>